<dbReference type="EMBL" id="JADIKK010000008">
    <property type="protein sequence ID" value="MFK2879884.1"/>
    <property type="molecule type" value="Genomic_DNA"/>
</dbReference>
<protein>
    <submittedName>
        <fullName evidence="4">Sulfotransferase</fullName>
    </submittedName>
</protein>
<comment type="caution">
    <text evidence="4">The sequence shown here is derived from an EMBL/GenBank/DDBJ whole genome shotgun (WGS) entry which is preliminary data.</text>
</comment>
<accession>A0ABW8JFR9</accession>
<evidence type="ECO:0000313" key="3">
    <source>
        <dbReference type="EMBL" id="MFK2876319.1"/>
    </source>
</evidence>
<dbReference type="EMBL" id="JADIKK010000008">
    <property type="protein sequence ID" value="MFK2876319.1"/>
    <property type="molecule type" value="Genomic_DNA"/>
</dbReference>
<evidence type="ECO:0000313" key="2">
    <source>
        <dbReference type="EMBL" id="MFK2875865.1"/>
    </source>
</evidence>
<dbReference type="PANTHER" id="PTHR12788">
    <property type="entry name" value="PROTEIN-TYROSINE SULFOTRANSFERASE 2"/>
    <property type="match status" value="1"/>
</dbReference>
<gene>
    <name evidence="2" type="ORF">ISP25_02100</name>
    <name evidence="3" type="ORF">ISP25_04460</name>
    <name evidence="4" type="ORF">ISP25_22720</name>
</gene>
<evidence type="ECO:0000313" key="4">
    <source>
        <dbReference type="EMBL" id="MFK2879884.1"/>
    </source>
</evidence>
<dbReference type="Proteomes" id="UP001620339">
    <property type="component" value="Unassembled WGS sequence"/>
</dbReference>
<evidence type="ECO:0000313" key="5">
    <source>
        <dbReference type="Proteomes" id="UP001620339"/>
    </source>
</evidence>
<dbReference type="SUPFAM" id="SSF52540">
    <property type="entry name" value="P-loop containing nucleoside triphosphate hydrolases"/>
    <property type="match status" value="1"/>
</dbReference>
<dbReference type="RefSeq" id="WP_404611980.1">
    <property type="nucleotide sequence ID" value="NZ_JADIKK010000007.1"/>
</dbReference>
<dbReference type="Pfam" id="PF13469">
    <property type="entry name" value="Sulfotransfer_3"/>
    <property type="match status" value="1"/>
</dbReference>
<dbReference type="PANTHER" id="PTHR12788:SF10">
    <property type="entry name" value="PROTEIN-TYROSINE SULFOTRANSFERASE"/>
    <property type="match status" value="1"/>
</dbReference>
<dbReference type="InterPro" id="IPR027417">
    <property type="entry name" value="P-loop_NTPase"/>
</dbReference>
<reference evidence="4 5" key="1">
    <citation type="submission" date="2020-10" db="EMBL/GenBank/DDBJ databases">
        <title>Phylogeny of dyella-like bacteria.</title>
        <authorList>
            <person name="Fu J."/>
        </authorList>
    </citation>
    <scope>NUCLEOTIDE SEQUENCE [LARGE SCALE GENOMIC DNA]</scope>
    <source>
        <strain evidence="4 5">KACC 19113</strain>
    </source>
</reference>
<organism evidence="4 5">
    <name type="scientific">Rhodanobacter hydrolyticus</name>
    <dbReference type="NCBI Taxonomy" id="2250595"/>
    <lineage>
        <taxon>Bacteria</taxon>
        <taxon>Pseudomonadati</taxon>
        <taxon>Pseudomonadota</taxon>
        <taxon>Gammaproteobacteria</taxon>
        <taxon>Lysobacterales</taxon>
        <taxon>Rhodanobacteraceae</taxon>
        <taxon>Rhodanobacter</taxon>
    </lineage>
</organism>
<dbReference type="EMBL" id="JADIKK010000007">
    <property type="protein sequence ID" value="MFK2875865.1"/>
    <property type="molecule type" value="Genomic_DNA"/>
</dbReference>
<sequence length="299" mass="34308">MQRIFIVGCPRSGTTLVQAMLARHPTILTMPETAFFEHLYGDLAWRWGDLDAKPQRRRLRQHLGFARKQARGALQPLRDIDPDMFALPEWPLRTGSCVRGFIRSLDARAQAEGRTAWVEKTPSHLLYIPEIERHVPDARFVHVIRPGEDVLASITDASLRYAGFNTMGIGLVPWSRRWNRAAQIHARHAQQPHHHFVFLDDLTRDMHHEWRRLCAFLHIDARAKLGASCNQPIADLRNEPWKHDAVSGLPGKAKRKAEGLFGPQMREWLQQQLVPYEELRHSCAGSEQQAECGVSYLFS</sequence>
<dbReference type="Gene3D" id="3.40.50.300">
    <property type="entry name" value="P-loop containing nucleotide triphosphate hydrolases"/>
    <property type="match status" value="1"/>
</dbReference>
<proteinExistence type="predicted"/>
<evidence type="ECO:0000256" key="1">
    <source>
        <dbReference type="ARBA" id="ARBA00022679"/>
    </source>
</evidence>
<dbReference type="InterPro" id="IPR026634">
    <property type="entry name" value="TPST-like"/>
</dbReference>
<keyword evidence="1" id="KW-0808">Transferase</keyword>
<name>A0ABW8JFR9_9GAMM</name>
<keyword evidence="5" id="KW-1185">Reference proteome</keyword>